<feature type="transmembrane region" description="Helical" evidence="6">
    <location>
        <begin position="369"/>
        <end position="388"/>
    </location>
</feature>
<comment type="subcellular location">
    <subcellularLocation>
        <location evidence="1 6">Cell membrane</location>
        <topology evidence="1 6">Multi-pass membrane protein</topology>
    </subcellularLocation>
</comment>
<dbReference type="RefSeq" id="WP_379142117.1">
    <property type="nucleotide sequence ID" value="NZ_JBHUEN010000021.1"/>
</dbReference>
<dbReference type="Pfam" id="PF00528">
    <property type="entry name" value="BPD_transp_1"/>
    <property type="match status" value="1"/>
</dbReference>
<comment type="similarity">
    <text evidence="6">Belongs to the binding-protein-dependent transport system permease family.</text>
</comment>
<reference evidence="9" key="1">
    <citation type="journal article" date="2019" name="Int. J. Syst. Evol. Microbiol.">
        <title>The Global Catalogue of Microorganisms (GCM) 10K type strain sequencing project: providing services to taxonomists for standard genome sequencing and annotation.</title>
        <authorList>
            <consortium name="The Broad Institute Genomics Platform"/>
            <consortium name="The Broad Institute Genome Sequencing Center for Infectious Disease"/>
            <person name="Wu L."/>
            <person name="Ma J."/>
        </authorList>
    </citation>
    <scope>NUCLEOTIDE SEQUENCE [LARGE SCALE GENOMIC DNA]</scope>
    <source>
        <strain evidence="9">CCUG 56029</strain>
    </source>
</reference>
<protein>
    <submittedName>
        <fullName evidence="8">ABC transporter permease</fullName>
    </submittedName>
</protein>
<gene>
    <name evidence="8" type="ORF">ACFSCT_09195</name>
</gene>
<feature type="domain" description="ABC transmembrane type-1" evidence="7">
    <location>
        <begin position="193"/>
        <end position="388"/>
    </location>
</feature>
<dbReference type="EMBL" id="JBHUEN010000021">
    <property type="protein sequence ID" value="MFD1881890.1"/>
    <property type="molecule type" value="Genomic_DNA"/>
</dbReference>
<dbReference type="InterPro" id="IPR000515">
    <property type="entry name" value="MetI-like"/>
</dbReference>
<dbReference type="PANTHER" id="PTHR30177">
    <property type="entry name" value="GLYCINE BETAINE/L-PROLINE TRANSPORT SYSTEM PERMEASE PROTEIN PROW"/>
    <property type="match status" value="1"/>
</dbReference>
<evidence type="ECO:0000256" key="6">
    <source>
        <dbReference type="RuleBase" id="RU363032"/>
    </source>
</evidence>
<dbReference type="PANTHER" id="PTHR30177:SF30">
    <property type="entry name" value="GLYCINE BETAINE UPTAKE SYSTEM PERMEASE PROTEIN YEHY"/>
    <property type="match status" value="1"/>
</dbReference>
<keyword evidence="2 6" id="KW-0813">Transport</keyword>
<dbReference type="Gene3D" id="1.10.3720.10">
    <property type="entry name" value="MetI-like"/>
    <property type="match status" value="1"/>
</dbReference>
<feature type="transmembrane region" description="Helical" evidence="6">
    <location>
        <begin position="231"/>
        <end position="255"/>
    </location>
</feature>
<feature type="transmembrane region" description="Helical" evidence="6">
    <location>
        <begin position="342"/>
        <end position="362"/>
    </location>
</feature>
<feature type="transmembrane region" description="Helical" evidence="6">
    <location>
        <begin position="315"/>
        <end position="336"/>
    </location>
</feature>
<feature type="transmembrane region" description="Helical" evidence="6">
    <location>
        <begin position="65"/>
        <end position="85"/>
    </location>
</feature>
<feature type="transmembrane region" description="Helical" evidence="6">
    <location>
        <begin position="26"/>
        <end position="45"/>
    </location>
</feature>
<evidence type="ECO:0000256" key="5">
    <source>
        <dbReference type="ARBA" id="ARBA00023136"/>
    </source>
</evidence>
<evidence type="ECO:0000259" key="7">
    <source>
        <dbReference type="PROSITE" id="PS50928"/>
    </source>
</evidence>
<accession>A0ABW4R705</accession>
<keyword evidence="9" id="KW-1185">Reference proteome</keyword>
<feature type="transmembrane region" description="Helical" evidence="6">
    <location>
        <begin position="92"/>
        <end position="112"/>
    </location>
</feature>
<dbReference type="InterPro" id="IPR035906">
    <property type="entry name" value="MetI-like_sf"/>
</dbReference>
<dbReference type="InterPro" id="IPR051204">
    <property type="entry name" value="ABC_transp_perm/SBD"/>
</dbReference>
<sequence>MSARSAMSHAPSDTLRPARSLPIDRTGVLFAVLGAAGLAFPFIQFKANRLVGGDGLRLPEVLAAPGGWLVAVALGLILVAGIIRLPQGLRLILALGSVAAVVLTLGLGAGRLTPEGNTLARVSPGAGFWLLLTTFALMGADAMGKLRPPLWVRALVLAGVCAAVIGVLASGLLDPVSVMREYHARQDLFWREARMHVFLAFGSLGLALVVGLPLGVLLYQVPRLKVPVLSTLNMLQTIPSLALFGIMIPILGWVAANVPGAAAMGIAGIGFAPALIALFLYSLLPVVSNTVVGLEGVSADARDAARGLGMTDRQVMFQILLPLALPVILAAVRIVLVQNIGLAVIAGLIGGGGFGSFVFQGLNQTAMDLVLVGALPTVFMAIVAGIALDLAVEALSRKGATR</sequence>
<evidence type="ECO:0000256" key="4">
    <source>
        <dbReference type="ARBA" id="ARBA00022989"/>
    </source>
</evidence>
<feature type="transmembrane region" description="Helical" evidence="6">
    <location>
        <begin position="118"/>
        <end position="138"/>
    </location>
</feature>
<evidence type="ECO:0000256" key="3">
    <source>
        <dbReference type="ARBA" id="ARBA00022692"/>
    </source>
</evidence>
<dbReference type="Proteomes" id="UP001597213">
    <property type="component" value="Unassembled WGS sequence"/>
</dbReference>
<dbReference type="SUPFAM" id="SSF161098">
    <property type="entry name" value="MetI-like"/>
    <property type="match status" value="1"/>
</dbReference>
<evidence type="ECO:0000313" key="8">
    <source>
        <dbReference type="EMBL" id="MFD1881890.1"/>
    </source>
</evidence>
<organism evidence="8 9">
    <name type="scientific">Paracoccus pacificus</name>
    <dbReference type="NCBI Taxonomy" id="1463598"/>
    <lineage>
        <taxon>Bacteria</taxon>
        <taxon>Pseudomonadati</taxon>
        <taxon>Pseudomonadota</taxon>
        <taxon>Alphaproteobacteria</taxon>
        <taxon>Rhodobacterales</taxon>
        <taxon>Paracoccaceae</taxon>
        <taxon>Paracoccus</taxon>
    </lineage>
</organism>
<proteinExistence type="inferred from homology"/>
<feature type="transmembrane region" description="Helical" evidence="6">
    <location>
        <begin position="261"/>
        <end position="284"/>
    </location>
</feature>
<evidence type="ECO:0000313" key="9">
    <source>
        <dbReference type="Proteomes" id="UP001597213"/>
    </source>
</evidence>
<keyword evidence="5 6" id="KW-0472">Membrane</keyword>
<name>A0ABW4R705_9RHOB</name>
<feature type="transmembrane region" description="Helical" evidence="6">
    <location>
        <begin position="150"/>
        <end position="173"/>
    </location>
</feature>
<evidence type="ECO:0000256" key="2">
    <source>
        <dbReference type="ARBA" id="ARBA00022448"/>
    </source>
</evidence>
<evidence type="ECO:0000256" key="1">
    <source>
        <dbReference type="ARBA" id="ARBA00004651"/>
    </source>
</evidence>
<keyword evidence="3 6" id="KW-0812">Transmembrane</keyword>
<keyword evidence="4 6" id="KW-1133">Transmembrane helix</keyword>
<dbReference type="PROSITE" id="PS50928">
    <property type="entry name" value="ABC_TM1"/>
    <property type="match status" value="1"/>
</dbReference>
<comment type="caution">
    <text evidence="8">The sequence shown here is derived from an EMBL/GenBank/DDBJ whole genome shotgun (WGS) entry which is preliminary data.</text>
</comment>
<feature type="transmembrane region" description="Helical" evidence="6">
    <location>
        <begin position="193"/>
        <end position="219"/>
    </location>
</feature>
<dbReference type="CDD" id="cd06261">
    <property type="entry name" value="TM_PBP2"/>
    <property type="match status" value="1"/>
</dbReference>